<dbReference type="OrthoDB" id="9975421at2759"/>
<reference evidence="5" key="1">
    <citation type="submission" date="2017-02" db="UniProtKB">
        <authorList>
            <consortium name="WormBaseParasite"/>
        </authorList>
    </citation>
    <scope>IDENTIFICATION</scope>
</reference>
<dbReference type="GO" id="GO:0005737">
    <property type="term" value="C:cytoplasm"/>
    <property type="evidence" value="ECO:0007669"/>
    <property type="project" value="TreeGrafter"/>
</dbReference>
<dbReference type="InterPro" id="IPR008560">
    <property type="entry name" value="DUF842_euk"/>
</dbReference>
<protein>
    <submittedName>
        <fullName evidence="5">Protein FAM136A</fullName>
    </submittedName>
</protein>
<evidence type="ECO:0000313" key="4">
    <source>
        <dbReference type="Proteomes" id="UP000274756"/>
    </source>
</evidence>
<dbReference type="PANTHER" id="PTHR21096">
    <property type="entry name" value="PROTEIN FAM136A"/>
    <property type="match status" value="1"/>
</dbReference>
<dbReference type="WBParaSite" id="DME_0000392601-mRNA-1">
    <property type="protein sequence ID" value="DME_0000392601-mRNA-1"/>
    <property type="gene ID" value="DME_0000392601"/>
</dbReference>
<dbReference type="EMBL" id="UYYG01001164">
    <property type="protein sequence ID" value="VDN57958.1"/>
    <property type="molecule type" value="Genomic_DNA"/>
</dbReference>
<proteinExistence type="inferred from homology"/>
<dbReference type="Pfam" id="PF05811">
    <property type="entry name" value="DUF842"/>
    <property type="match status" value="1"/>
</dbReference>
<evidence type="ECO:0000313" key="3">
    <source>
        <dbReference type="Proteomes" id="UP000038040"/>
    </source>
</evidence>
<name>A0A0N4U9Y2_DRAME</name>
<evidence type="ECO:0000313" key="5">
    <source>
        <dbReference type="WBParaSite" id="DME_0000392601-mRNA-1"/>
    </source>
</evidence>
<evidence type="ECO:0000313" key="2">
    <source>
        <dbReference type="EMBL" id="VDN57958.1"/>
    </source>
</evidence>
<comment type="similarity">
    <text evidence="1">Belongs to the FAM136 family.</text>
</comment>
<keyword evidence="4" id="KW-1185">Reference proteome</keyword>
<dbReference type="PANTHER" id="PTHR21096:SF0">
    <property type="entry name" value="PROTEIN FAM136A"/>
    <property type="match status" value="1"/>
</dbReference>
<sequence length="115" mass="13253">MRDIQKKMFICSSHCCEDNSISREEVETCIDRCNASMKKIQNVIEKELTAFQGQLSRCALSCYDRLVQKYGPEPEKYKAEETALFSSQLEKCVSTCADDHVKLLPQIKERILKNI</sequence>
<organism evidence="3 5">
    <name type="scientific">Dracunculus medinensis</name>
    <name type="common">Guinea worm</name>
    <dbReference type="NCBI Taxonomy" id="318479"/>
    <lineage>
        <taxon>Eukaryota</taxon>
        <taxon>Metazoa</taxon>
        <taxon>Ecdysozoa</taxon>
        <taxon>Nematoda</taxon>
        <taxon>Chromadorea</taxon>
        <taxon>Rhabditida</taxon>
        <taxon>Spirurina</taxon>
        <taxon>Dracunculoidea</taxon>
        <taxon>Dracunculidae</taxon>
        <taxon>Dracunculus</taxon>
    </lineage>
</organism>
<reference evidence="2 4" key="2">
    <citation type="submission" date="2018-11" db="EMBL/GenBank/DDBJ databases">
        <authorList>
            <consortium name="Pathogen Informatics"/>
        </authorList>
    </citation>
    <scope>NUCLEOTIDE SEQUENCE [LARGE SCALE GENOMIC DNA]</scope>
</reference>
<dbReference type="Proteomes" id="UP000038040">
    <property type="component" value="Unplaced"/>
</dbReference>
<gene>
    <name evidence="2" type="ORF">DME_LOCUS7931</name>
</gene>
<accession>A0A0N4U9Y2</accession>
<evidence type="ECO:0000256" key="1">
    <source>
        <dbReference type="ARBA" id="ARBA00009952"/>
    </source>
</evidence>
<dbReference type="AlphaFoldDB" id="A0A0N4U9Y2"/>
<dbReference type="Proteomes" id="UP000274756">
    <property type="component" value="Unassembled WGS sequence"/>
</dbReference>